<accession>A0A903VAD5</accession>
<feature type="region of interest" description="Disordered" evidence="5">
    <location>
        <begin position="192"/>
        <end position="211"/>
    </location>
</feature>
<evidence type="ECO:0000256" key="2">
    <source>
        <dbReference type="ARBA" id="ARBA00022771"/>
    </source>
</evidence>
<dbReference type="AlphaFoldDB" id="A0A903VAD5"/>
<feature type="compositionally biased region" description="Acidic residues" evidence="5">
    <location>
        <begin position="192"/>
        <end position="202"/>
    </location>
</feature>
<dbReference type="OrthoDB" id="7762889at2759"/>
<feature type="domain" description="ZAD" evidence="6">
    <location>
        <begin position="23"/>
        <end position="99"/>
    </location>
</feature>
<protein>
    <recommendedName>
        <fullName evidence="6">ZAD domain-containing protein</fullName>
    </recommendedName>
</protein>
<name>A0A903VAD5_AEDAE</name>
<keyword evidence="1 4" id="KW-0479">Metal-binding</keyword>
<organism evidence="7 8">
    <name type="scientific">Aedes aegypti</name>
    <name type="common">Yellowfever mosquito</name>
    <name type="synonym">Culex aegypti</name>
    <dbReference type="NCBI Taxonomy" id="7159"/>
    <lineage>
        <taxon>Eukaryota</taxon>
        <taxon>Metazoa</taxon>
        <taxon>Ecdysozoa</taxon>
        <taxon>Arthropoda</taxon>
        <taxon>Hexapoda</taxon>
        <taxon>Insecta</taxon>
        <taxon>Pterygota</taxon>
        <taxon>Neoptera</taxon>
        <taxon>Endopterygota</taxon>
        <taxon>Diptera</taxon>
        <taxon>Nematocera</taxon>
        <taxon>Culicoidea</taxon>
        <taxon>Culicidae</taxon>
        <taxon>Culicinae</taxon>
        <taxon>Aedini</taxon>
        <taxon>Aedes</taxon>
        <taxon>Stegomyia</taxon>
    </lineage>
</organism>
<dbReference type="Pfam" id="PF07776">
    <property type="entry name" value="zf-AD"/>
    <property type="match status" value="1"/>
</dbReference>
<dbReference type="PANTHER" id="PTHR39942:SF1">
    <property type="entry name" value="BCDNA.LD26519-RELATED"/>
    <property type="match status" value="1"/>
</dbReference>
<dbReference type="Gene3D" id="3.40.1800.20">
    <property type="match status" value="1"/>
</dbReference>
<evidence type="ECO:0000256" key="1">
    <source>
        <dbReference type="ARBA" id="ARBA00022723"/>
    </source>
</evidence>
<dbReference type="GO" id="GO:0005634">
    <property type="term" value="C:nucleus"/>
    <property type="evidence" value="ECO:0007669"/>
    <property type="project" value="InterPro"/>
</dbReference>
<evidence type="ECO:0000313" key="7">
    <source>
        <dbReference type="EnsemblMetazoa" id="AAEL020080-PA"/>
    </source>
</evidence>
<dbReference type="InterPro" id="IPR012934">
    <property type="entry name" value="Znf_AD"/>
</dbReference>
<dbReference type="Pfam" id="PF04500">
    <property type="entry name" value="FLYWCH"/>
    <property type="match status" value="3"/>
</dbReference>
<evidence type="ECO:0000256" key="3">
    <source>
        <dbReference type="ARBA" id="ARBA00022833"/>
    </source>
</evidence>
<feature type="binding site" evidence="4">
    <location>
        <position position="28"/>
    </location>
    <ligand>
        <name>Zn(2+)</name>
        <dbReference type="ChEBI" id="CHEBI:29105"/>
    </ligand>
</feature>
<evidence type="ECO:0000256" key="4">
    <source>
        <dbReference type="PROSITE-ProRule" id="PRU01263"/>
    </source>
</evidence>
<dbReference type="Gene3D" id="2.20.25.240">
    <property type="match status" value="3"/>
</dbReference>
<gene>
    <name evidence="7" type="primary">5578980</name>
</gene>
<feature type="binding site" evidence="4">
    <location>
        <position position="75"/>
    </location>
    <ligand>
        <name>Zn(2+)</name>
        <dbReference type="ChEBI" id="CHEBI:29105"/>
    </ligand>
</feature>
<dbReference type="Proteomes" id="UP000008820">
    <property type="component" value="Unassembled WGS sequence"/>
</dbReference>
<sequence>MDQKPNIRVLQKTIDKDDSDGDGFCRLCFTETYPLVQLFPENISPDRDLLWKILECTTLKLTYDTDHTAQICSLCIRKMTAFCDYRMECLRNDKKIASHRQRKMVMPAYPEVRTTVEVLRESEQSVEVNEDHLDEDECEEQISIIHEEDANEIAEAIDDDDDDEAYQLTDETSNVKEEPAFDDDHLMAVVEDSDPPDTGEASDMDKQEKVKKKRTRKVLIHDGHTYQLLSSRPKCDSITWGCIWRKTKGCRGTLGTKASGLIIGNVIPQHNHPVQPVDRMKQRKSIVMHAFREVENVYLNEPYEIIKNRIGGDMLVYNGDRYPYSHSRKDGCRIWKCSSHRKCTVSIYLCPDGRIFKLANSQHSEEKILQKRSRTSDGGGKDSAISDASANIEEIYPNPKGNFNYKIVKNANKRNVLIYEGDRYTFYYKKPNGWVVWRCTMAKGCMAMIYQLCDESVVVLGETTHNHLSVVETW</sequence>
<dbReference type="EnsemblMetazoa" id="AAEL020080-RA">
    <property type="protein sequence ID" value="AAEL020080-PA"/>
    <property type="gene ID" value="AAEL020080"/>
</dbReference>
<feature type="binding site" evidence="4">
    <location>
        <position position="72"/>
    </location>
    <ligand>
        <name>Zn(2+)</name>
        <dbReference type="ChEBI" id="CHEBI:29105"/>
    </ligand>
</feature>
<dbReference type="SUPFAM" id="SSF57716">
    <property type="entry name" value="Glucocorticoid receptor-like (DNA-binding domain)"/>
    <property type="match status" value="1"/>
</dbReference>
<dbReference type="SMART" id="SM00868">
    <property type="entry name" value="zf-AD"/>
    <property type="match status" value="1"/>
</dbReference>
<evidence type="ECO:0000259" key="6">
    <source>
        <dbReference type="PROSITE" id="PS51915"/>
    </source>
</evidence>
<feature type="binding site" evidence="4">
    <location>
        <position position="25"/>
    </location>
    <ligand>
        <name>Zn(2+)</name>
        <dbReference type="ChEBI" id="CHEBI:29105"/>
    </ligand>
</feature>
<dbReference type="InterPro" id="IPR007588">
    <property type="entry name" value="Znf_FLYWCH"/>
</dbReference>
<keyword evidence="3 4" id="KW-0862">Zinc</keyword>
<dbReference type="PANTHER" id="PTHR39942">
    <property type="entry name" value="BCDNA.LD26519-RELATED"/>
    <property type="match status" value="1"/>
</dbReference>
<evidence type="ECO:0000313" key="8">
    <source>
        <dbReference type="Proteomes" id="UP000008820"/>
    </source>
</evidence>
<keyword evidence="2 4" id="KW-0863">Zinc-finger</keyword>
<dbReference type="PROSITE" id="PS51915">
    <property type="entry name" value="ZAD"/>
    <property type="match status" value="1"/>
</dbReference>
<dbReference type="GO" id="GO:0008270">
    <property type="term" value="F:zinc ion binding"/>
    <property type="evidence" value="ECO:0007669"/>
    <property type="project" value="UniProtKB-UniRule"/>
</dbReference>
<proteinExistence type="predicted"/>
<keyword evidence="8" id="KW-1185">Reference proteome</keyword>
<evidence type="ECO:0000256" key="5">
    <source>
        <dbReference type="SAM" id="MobiDB-lite"/>
    </source>
</evidence>
<reference evidence="8" key="1">
    <citation type="submission" date="2017-06" db="EMBL/GenBank/DDBJ databases">
        <title>Aedes aegypti genome working group (AGWG) sequencing and assembly.</title>
        <authorList>
            <consortium name="Aedes aegypti Genome Working Group (AGWG)"/>
            <person name="Matthews B.J."/>
        </authorList>
    </citation>
    <scope>NUCLEOTIDE SEQUENCE [LARGE SCALE GENOMIC DNA]</scope>
    <source>
        <strain evidence="8">LVP_AGWG</strain>
    </source>
</reference>
<reference evidence="7" key="2">
    <citation type="submission" date="2022-10" db="UniProtKB">
        <authorList>
            <consortium name="EnsemblMetazoa"/>
        </authorList>
    </citation>
    <scope>IDENTIFICATION</scope>
    <source>
        <strain evidence="7">LVP_AGWG</strain>
    </source>
</reference>